<keyword evidence="1" id="KW-0812">Transmembrane</keyword>
<sequence>MFSATIEFISLVSSNSLLVFCFCNLIIIILLFSNSKSDSTPSHSGSSVYVAVNPKRIEKEQIKESEPLVSIDIEASSEVIEKEVVANVPTVDKEPVNEKIDDEEDEDEDELRKRVEEFIAKINTAWKAEKLGNFAPYVHREQLHGHLGGTLVM</sequence>
<dbReference type="STRING" id="218851.A0A2G5E2J5"/>
<dbReference type="PANTHER" id="PTHR36595">
    <property type="entry name" value="TRANSMEMBRANE PROTEIN"/>
    <property type="match status" value="1"/>
</dbReference>
<dbReference type="AlphaFoldDB" id="A0A2G5E2J5"/>
<dbReference type="PANTHER" id="PTHR36595:SF1">
    <property type="entry name" value="TRANSMEMBRANE PROTEIN"/>
    <property type="match status" value="1"/>
</dbReference>
<evidence type="ECO:0000313" key="2">
    <source>
        <dbReference type="EMBL" id="PIA49960.1"/>
    </source>
</evidence>
<dbReference type="EMBL" id="KZ305030">
    <property type="protein sequence ID" value="PIA49960.1"/>
    <property type="molecule type" value="Genomic_DNA"/>
</dbReference>
<keyword evidence="3" id="KW-1185">Reference proteome</keyword>
<feature type="transmembrane region" description="Helical" evidence="1">
    <location>
        <begin position="12"/>
        <end position="32"/>
    </location>
</feature>
<dbReference type="InParanoid" id="A0A2G5E2J5"/>
<accession>A0A2G5E2J5</accession>
<keyword evidence="1" id="KW-1133">Transmembrane helix</keyword>
<proteinExistence type="predicted"/>
<evidence type="ECO:0000256" key="1">
    <source>
        <dbReference type="SAM" id="Phobius"/>
    </source>
</evidence>
<dbReference type="OrthoDB" id="1110706at2759"/>
<protein>
    <submittedName>
        <fullName evidence="2">Uncharacterized protein</fullName>
    </submittedName>
</protein>
<dbReference type="Proteomes" id="UP000230069">
    <property type="component" value="Unassembled WGS sequence"/>
</dbReference>
<gene>
    <name evidence="2" type="ORF">AQUCO_01300596v1</name>
</gene>
<evidence type="ECO:0000313" key="3">
    <source>
        <dbReference type="Proteomes" id="UP000230069"/>
    </source>
</evidence>
<reference evidence="2 3" key="1">
    <citation type="submission" date="2017-09" db="EMBL/GenBank/DDBJ databases">
        <title>WGS assembly of Aquilegia coerulea Goldsmith.</title>
        <authorList>
            <person name="Hodges S."/>
            <person name="Kramer E."/>
            <person name="Nordborg M."/>
            <person name="Tomkins J."/>
            <person name="Borevitz J."/>
            <person name="Derieg N."/>
            <person name="Yan J."/>
            <person name="Mihaltcheva S."/>
            <person name="Hayes R.D."/>
            <person name="Rokhsar D."/>
        </authorList>
    </citation>
    <scope>NUCLEOTIDE SEQUENCE [LARGE SCALE GENOMIC DNA]</scope>
    <source>
        <strain evidence="3">cv. Goldsmith</strain>
    </source>
</reference>
<keyword evidence="1" id="KW-0472">Membrane</keyword>
<name>A0A2G5E2J5_AQUCA</name>
<organism evidence="2 3">
    <name type="scientific">Aquilegia coerulea</name>
    <name type="common">Rocky mountain columbine</name>
    <dbReference type="NCBI Taxonomy" id="218851"/>
    <lineage>
        <taxon>Eukaryota</taxon>
        <taxon>Viridiplantae</taxon>
        <taxon>Streptophyta</taxon>
        <taxon>Embryophyta</taxon>
        <taxon>Tracheophyta</taxon>
        <taxon>Spermatophyta</taxon>
        <taxon>Magnoliopsida</taxon>
        <taxon>Ranunculales</taxon>
        <taxon>Ranunculaceae</taxon>
        <taxon>Thalictroideae</taxon>
        <taxon>Aquilegia</taxon>
    </lineage>
</organism>